<protein>
    <submittedName>
        <fullName evidence="1">Uncharacterized protein</fullName>
    </submittedName>
</protein>
<organism evidence="1 2">
    <name type="scientific">Apteryx owenii</name>
    <name type="common">Little spotted kiwi</name>
    <dbReference type="NCBI Taxonomy" id="8824"/>
    <lineage>
        <taxon>Eukaryota</taxon>
        <taxon>Metazoa</taxon>
        <taxon>Chordata</taxon>
        <taxon>Craniata</taxon>
        <taxon>Vertebrata</taxon>
        <taxon>Euteleostomi</taxon>
        <taxon>Archelosauria</taxon>
        <taxon>Archosauria</taxon>
        <taxon>Dinosauria</taxon>
        <taxon>Saurischia</taxon>
        <taxon>Theropoda</taxon>
        <taxon>Coelurosauria</taxon>
        <taxon>Aves</taxon>
        <taxon>Palaeognathae</taxon>
        <taxon>Apterygiformes</taxon>
        <taxon>Apterygidae</taxon>
        <taxon>Apteryx</taxon>
    </lineage>
</organism>
<dbReference type="AlphaFoldDB" id="A0A8B9Q5W9"/>
<evidence type="ECO:0000313" key="2">
    <source>
        <dbReference type="Proteomes" id="UP000694424"/>
    </source>
</evidence>
<reference evidence="1" key="1">
    <citation type="submission" date="2025-08" db="UniProtKB">
        <authorList>
            <consortium name="Ensembl"/>
        </authorList>
    </citation>
    <scope>IDENTIFICATION</scope>
</reference>
<reference evidence="1" key="2">
    <citation type="submission" date="2025-09" db="UniProtKB">
        <authorList>
            <consortium name="Ensembl"/>
        </authorList>
    </citation>
    <scope>IDENTIFICATION</scope>
</reference>
<accession>A0A8B9Q5W9</accession>
<proteinExistence type="predicted"/>
<name>A0A8B9Q5W9_APTOW</name>
<keyword evidence="2" id="KW-1185">Reference proteome</keyword>
<dbReference type="Proteomes" id="UP000694424">
    <property type="component" value="Unplaced"/>
</dbReference>
<evidence type="ECO:0000313" key="1">
    <source>
        <dbReference type="Ensembl" id="ENSAOWP00000021952.1"/>
    </source>
</evidence>
<dbReference type="Ensembl" id="ENSAOWT00000024863.1">
    <property type="protein sequence ID" value="ENSAOWP00000021952.1"/>
    <property type="gene ID" value="ENSAOWG00000014830.1"/>
</dbReference>
<sequence>MCSACASHVQHMCIARASHVPLHIPVHCTSPVCIPVHRMSPAHVPVHCTSSVHVPPHAHPCALHEPCACVPVCHTPLCTPLC</sequence>